<sequence>MADRAAKKLERILRVRTLQLGLSRAEEARAAERVASEIALRNRIAELAANVAPAPSPAQTPGMSLAAAAHFRDRLHQSADAAQRRVVVAEQGLGHAQTATREARRDQSAVEKLIARADVDAALKALRAMEALPPSRPRKRHDPC</sequence>
<proteinExistence type="predicted"/>
<gene>
    <name evidence="1" type="ORF">FBR43_15605</name>
</gene>
<dbReference type="AlphaFoldDB" id="A0A4U1L5Z4"/>
<accession>A0A4U1L5Z4</accession>
<dbReference type="Gene3D" id="1.10.287.1700">
    <property type="match status" value="1"/>
</dbReference>
<protein>
    <recommendedName>
        <fullName evidence="3">Flagellar FliJ protein</fullName>
    </recommendedName>
</protein>
<dbReference type="RefSeq" id="WP_136943936.1">
    <property type="nucleotide sequence ID" value="NZ_SWKR01000002.1"/>
</dbReference>
<dbReference type="OrthoDB" id="7566552at2"/>
<organism evidence="1 2">
    <name type="scientific">Sphingomonas baiyangensis</name>
    <dbReference type="NCBI Taxonomy" id="2572576"/>
    <lineage>
        <taxon>Bacteria</taxon>
        <taxon>Pseudomonadati</taxon>
        <taxon>Pseudomonadota</taxon>
        <taxon>Alphaproteobacteria</taxon>
        <taxon>Sphingomonadales</taxon>
        <taxon>Sphingomonadaceae</taxon>
        <taxon>Sphingomonas</taxon>
    </lineage>
</organism>
<comment type="caution">
    <text evidence="1">The sequence shown here is derived from an EMBL/GenBank/DDBJ whole genome shotgun (WGS) entry which is preliminary data.</text>
</comment>
<dbReference type="InterPro" id="IPR053716">
    <property type="entry name" value="Flag_assembly_chemotaxis_eff"/>
</dbReference>
<name>A0A4U1L5Z4_9SPHN</name>
<evidence type="ECO:0000313" key="1">
    <source>
        <dbReference type="EMBL" id="TKD52004.1"/>
    </source>
</evidence>
<evidence type="ECO:0008006" key="3">
    <source>
        <dbReference type="Google" id="ProtNLM"/>
    </source>
</evidence>
<dbReference type="Proteomes" id="UP000309138">
    <property type="component" value="Unassembled WGS sequence"/>
</dbReference>
<keyword evidence="2" id="KW-1185">Reference proteome</keyword>
<reference evidence="1 2" key="1">
    <citation type="submission" date="2019-04" db="EMBL/GenBank/DDBJ databases">
        <authorList>
            <person name="Yang Y."/>
            <person name="Wei D."/>
        </authorList>
    </citation>
    <scope>NUCLEOTIDE SEQUENCE [LARGE SCALE GENOMIC DNA]</scope>
    <source>
        <strain evidence="1 2">L-1-4w-11</strain>
    </source>
</reference>
<evidence type="ECO:0000313" key="2">
    <source>
        <dbReference type="Proteomes" id="UP000309138"/>
    </source>
</evidence>
<dbReference type="EMBL" id="SWKR01000002">
    <property type="protein sequence ID" value="TKD52004.1"/>
    <property type="molecule type" value="Genomic_DNA"/>
</dbReference>